<feature type="signal peptide" evidence="3">
    <location>
        <begin position="1"/>
        <end position="24"/>
    </location>
</feature>
<dbReference type="InterPro" id="IPR018392">
    <property type="entry name" value="LysM"/>
</dbReference>
<dbReference type="Pfam" id="PF02872">
    <property type="entry name" value="5_nucleotid_C"/>
    <property type="match status" value="1"/>
</dbReference>
<accession>A0ABX5NQE8</accession>
<evidence type="ECO:0000313" key="6">
    <source>
        <dbReference type="EMBL" id="PYB73082.1"/>
    </source>
</evidence>
<dbReference type="InterPro" id="IPR036779">
    <property type="entry name" value="LysM_dom_sf"/>
</dbReference>
<keyword evidence="2 3" id="KW-0732">Signal</keyword>
<name>A0ABX5NQE8_9HYPH</name>
<dbReference type="PANTHER" id="PTHR11575">
    <property type="entry name" value="5'-NUCLEOTIDASE-RELATED"/>
    <property type="match status" value="1"/>
</dbReference>
<dbReference type="Proteomes" id="UP000247536">
    <property type="component" value="Unassembled WGS sequence"/>
</dbReference>
<evidence type="ECO:0000259" key="5">
    <source>
        <dbReference type="PROSITE" id="PS51782"/>
    </source>
</evidence>
<gene>
    <name evidence="6" type="ORF">DMY87_12195</name>
</gene>
<organism evidence="6 7">
    <name type="scientific">Rhizobium wuzhouense</name>
    <dbReference type="NCBI Taxonomy" id="1986026"/>
    <lineage>
        <taxon>Bacteria</taxon>
        <taxon>Pseudomonadati</taxon>
        <taxon>Pseudomonadota</taxon>
        <taxon>Alphaproteobacteria</taxon>
        <taxon>Hyphomicrobiales</taxon>
        <taxon>Rhizobiaceae</taxon>
        <taxon>Rhizobium/Agrobacterium group</taxon>
        <taxon>Rhizobium</taxon>
    </lineage>
</organism>
<sequence length="640" mass="66580">MFRHLRIGLLSASVLALSTGAALADFELNILHINDLHSRIEAINKSDSTCSAEEASKNECFGGIARVKAAIDARRGELSGKNVLTLDAGDQFQGSLFYTTYKSAPIAEFMNGIGFDAMAIGNHEFDDGPEELAKFIDALKFPMISGNTLAGLNSPVADKFKPYIVKDFGGEKVAVVSVLATDTDETSSPGDAILFADEIGYLKDAVKEIEGQGVNKIVLLSHVGYVKDQEIAAAVDGIDVIVGGHSHTLLSSTDEKAAGPYPTLVKNPSGKDVPIVTAYAYSKYLGDLTVTFDDAGVVKSAAGAPKLLDASVTPDAAFTAKVTELAGPIEEIKLKEIGATSDAIDGSRETCRAVECTMGNLVADAMVDRLQDQGVTIAIQNGGGLRASIDAGTVTMGEVLTVLPFQNTLASFQLKGSDVVAALENGVSQIEEGAGRFPQVSGLKYAFDKSKPAGSRISDVLVKEGDNWVAIDANKIYGVATNNYMRGGGDGYKVFATGGQNAYDFGPGLETVVADYIAKNSPYKPYTDGRITAVETAAASTTTAPAAEAPAAPATEAPAAPAAQAPAAAAPAATAPAKTATETAKAVAETAYKVVAGDSLWKIAKATYGDGLLWTKIAEANALRNPNLITIGKELQLPPK</sequence>
<keyword evidence="7" id="KW-1185">Reference proteome</keyword>
<dbReference type="EMBL" id="QJRY01000004">
    <property type="protein sequence ID" value="PYB73082.1"/>
    <property type="molecule type" value="Genomic_DNA"/>
</dbReference>
<dbReference type="SUPFAM" id="SSF56300">
    <property type="entry name" value="Metallo-dependent phosphatases"/>
    <property type="match status" value="1"/>
</dbReference>
<keyword evidence="3" id="KW-0547">Nucleotide-binding</keyword>
<dbReference type="Pfam" id="PF00149">
    <property type="entry name" value="Metallophos"/>
    <property type="match status" value="1"/>
</dbReference>
<dbReference type="PANTHER" id="PTHR11575:SF24">
    <property type="entry name" value="5'-NUCLEOTIDASE"/>
    <property type="match status" value="1"/>
</dbReference>
<dbReference type="Pfam" id="PF01476">
    <property type="entry name" value="LysM"/>
    <property type="match status" value="1"/>
</dbReference>
<dbReference type="InterPro" id="IPR008334">
    <property type="entry name" value="5'-Nucleotdase_C"/>
</dbReference>
<dbReference type="InterPro" id="IPR029052">
    <property type="entry name" value="Metallo-depent_PP-like"/>
</dbReference>
<dbReference type="InterPro" id="IPR004843">
    <property type="entry name" value="Calcineurin-like_PHP"/>
</dbReference>
<comment type="caution">
    <text evidence="6">The sequence shown here is derived from an EMBL/GenBank/DDBJ whole genome shotgun (WGS) entry which is preliminary data.</text>
</comment>
<dbReference type="InterPro" id="IPR036907">
    <property type="entry name" value="5'-Nucleotdase_C_sf"/>
</dbReference>
<proteinExistence type="inferred from homology"/>
<dbReference type="CDD" id="cd00118">
    <property type="entry name" value="LysM"/>
    <property type="match status" value="1"/>
</dbReference>
<evidence type="ECO:0000256" key="4">
    <source>
        <dbReference type="SAM" id="MobiDB-lite"/>
    </source>
</evidence>
<dbReference type="SMART" id="SM00257">
    <property type="entry name" value="LysM"/>
    <property type="match status" value="1"/>
</dbReference>
<dbReference type="PROSITE" id="PS00785">
    <property type="entry name" value="5_NUCLEOTIDASE_1"/>
    <property type="match status" value="1"/>
</dbReference>
<dbReference type="InterPro" id="IPR006179">
    <property type="entry name" value="5_nucleotidase/apyrase"/>
</dbReference>
<dbReference type="Gene3D" id="3.90.780.10">
    <property type="entry name" value="5'-Nucleotidase, C-terminal domain"/>
    <property type="match status" value="1"/>
</dbReference>
<dbReference type="Gene3D" id="3.10.350.10">
    <property type="entry name" value="LysM domain"/>
    <property type="match status" value="1"/>
</dbReference>
<dbReference type="InterPro" id="IPR006146">
    <property type="entry name" value="5'-Nucleotdase_CS"/>
</dbReference>
<evidence type="ECO:0000256" key="1">
    <source>
        <dbReference type="ARBA" id="ARBA00006654"/>
    </source>
</evidence>
<dbReference type="SUPFAM" id="SSF54106">
    <property type="entry name" value="LysM domain"/>
    <property type="match status" value="1"/>
</dbReference>
<dbReference type="PROSITE" id="PS51782">
    <property type="entry name" value="LYSM"/>
    <property type="match status" value="1"/>
</dbReference>
<dbReference type="Gene3D" id="3.60.21.10">
    <property type="match status" value="1"/>
</dbReference>
<dbReference type="RefSeq" id="WP_110791659.1">
    <property type="nucleotide sequence ID" value="NZ_QJRY01000004.1"/>
</dbReference>
<feature type="domain" description="LysM" evidence="5">
    <location>
        <begin position="590"/>
        <end position="637"/>
    </location>
</feature>
<evidence type="ECO:0000256" key="3">
    <source>
        <dbReference type="RuleBase" id="RU362119"/>
    </source>
</evidence>
<dbReference type="CDD" id="cd07409">
    <property type="entry name" value="MPP_CD73_N"/>
    <property type="match status" value="1"/>
</dbReference>
<feature type="region of interest" description="Disordered" evidence="4">
    <location>
        <begin position="544"/>
        <end position="565"/>
    </location>
</feature>
<feature type="chain" id="PRO_5044983873" evidence="3">
    <location>
        <begin position="25"/>
        <end position="640"/>
    </location>
</feature>
<comment type="similarity">
    <text evidence="1 3">Belongs to the 5'-nucleotidase family.</text>
</comment>
<evidence type="ECO:0000256" key="2">
    <source>
        <dbReference type="ARBA" id="ARBA00022729"/>
    </source>
</evidence>
<keyword evidence="3" id="KW-0378">Hydrolase</keyword>
<evidence type="ECO:0000313" key="7">
    <source>
        <dbReference type="Proteomes" id="UP000247536"/>
    </source>
</evidence>
<protein>
    <submittedName>
        <fullName evidence="6">Multifunctional 2',3'-cyclic-nucleotide 2'-phosphodiesterase/5'-nucleotidase/3'-nucleotidase</fullName>
    </submittedName>
</protein>
<dbReference type="PROSITE" id="PS00786">
    <property type="entry name" value="5_NUCLEOTIDASE_2"/>
    <property type="match status" value="1"/>
</dbReference>
<dbReference type="PRINTS" id="PR01607">
    <property type="entry name" value="APYRASEFAMLY"/>
</dbReference>
<reference evidence="6 7" key="1">
    <citation type="submission" date="2018-06" db="EMBL/GenBank/DDBJ databases">
        <title>Rhizobium wuzhouense sp. nov., isolated from roots of Oryza officinalis.</title>
        <authorList>
            <person name="Yuan T."/>
        </authorList>
    </citation>
    <scope>NUCLEOTIDE SEQUENCE [LARGE SCALE GENOMIC DNA]</scope>
    <source>
        <strain evidence="6 7">W44</strain>
    </source>
</reference>
<dbReference type="SUPFAM" id="SSF55816">
    <property type="entry name" value="5'-nucleotidase (syn. UDP-sugar hydrolase), C-terminal domain"/>
    <property type="match status" value="1"/>
</dbReference>